<accession>A0A6J6W131</accession>
<evidence type="ECO:0000313" key="1">
    <source>
        <dbReference type="EMBL" id="CAB4778662.1"/>
    </source>
</evidence>
<sequence length="159" mass="17368">MNYEFSNPDKLMVGTRGAVGARLFLLQVREGRRLIIVKTEKQQLSAVAEWMAAAIRELGRPGHLHEDLALEPEYEPDFVAGDITVALDHDAQAIILTISSVDDEDVLNVTLTKEWAGALAIAITQLVEAGRPPCPLCHLPLDPQGHDCPRTNGNSAPIR</sequence>
<protein>
    <submittedName>
        <fullName evidence="1">Unannotated protein</fullName>
    </submittedName>
</protein>
<dbReference type="EMBL" id="CAFAAB010000027">
    <property type="protein sequence ID" value="CAB4778662.1"/>
    <property type="molecule type" value="Genomic_DNA"/>
</dbReference>
<reference evidence="1" key="1">
    <citation type="submission" date="2020-05" db="EMBL/GenBank/DDBJ databases">
        <authorList>
            <person name="Chiriac C."/>
            <person name="Salcher M."/>
            <person name="Ghai R."/>
            <person name="Kavagutti S V."/>
        </authorList>
    </citation>
    <scope>NUCLEOTIDE SEQUENCE</scope>
</reference>
<proteinExistence type="predicted"/>
<name>A0A6J6W131_9ZZZZ</name>
<dbReference type="Pfam" id="PF11290">
    <property type="entry name" value="DUF3090"/>
    <property type="match status" value="1"/>
</dbReference>
<dbReference type="InterPro" id="IPR021441">
    <property type="entry name" value="DUF3090"/>
</dbReference>
<dbReference type="AlphaFoldDB" id="A0A6J6W131"/>
<gene>
    <name evidence="1" type="ORF">UFOPK2958_00374</name>
</gene>
<organism evidence="1">
    <name type="scientific">freshwater metagenome</name>
    <dbReference type="NCBI Taxonomy" id="449393"/>
    <lineage>
        <taxon>unclassified sequences</taxon>
        <taxon>metagenomes</taxon>
        <taxon>ecological metagenomes</taxon>
    </lineage>
</organism>